<reference evidence="1 2" key="1">
    <citation type="submission" date="2018-05" db="EMBL/GenBank/DDBJ databases">
        <title>Complete genome sequence of Flagellimonas aquimarina ECD12 isolated from seaweed Ecklonia cava.</title>
        <authorList>
            <person name="Choi S."/>
            <person name="Seong C."/>
        </authorList>
    </citation>
    <scope>NUCLEOTIDE SEQUENCE [LARGE SCALE GENOMIC DNA]</scope>
    <source>
        <strain evidence="1 2">ECD12</strain>
    </source>
</reference>
<accession>A0A316KZR0</accession>
<keyword evidence="2" id="KW-1185">Reference proteome</keyword>
<dbReference type="Proteomes" id="UP000245762">
    <property type="component" value="Unassembled WGS sequence"/>
</dbReference>
<dbReference type="EMBL" id="QGEG01000002">
    <property type="protein sequence ID" value="PWL38315.1"/>
    <property type="molecule type" value="Genomic_DNA"/>
</dbReference>
<name>A0A316KZR0_9FLAO</name>
<sequence>MYFKFISFLKFLIKSTNQHGVHSPFVFNYVTKCLYSKQKWGKAKSINILLKSIAYFNYKHIELDGNQDLNSLLRIHFPNTVIGGNTIDLVYAEELEIDTLKQLFSEGKLHNNSMIFINSIHQTAKKQKLWRKLVELPIVTVSIDMFHCGVLFIRKEQVKEHFTIRI</sequence>
<organism evidence="1 2">
    <name type="scientific">Flagellimonas aquimarina</name>
    <dbReference type="NCBI Taxonomy" id="2201895"/>
    <lineage>
        <taxon>Bacteria</taxon>
        <taxon>Pseudomonadati</taxon>
        <taxon>Bacteroidota</taxon>
        <taxon>Flavobacteriia</taxon>
        <taxon>Flavobacteriales</taxon>
        <taxon>Flavobacteriaceae</taxon>
        <taxon>Flagellimonas</taxon>
    </lineage>
</organism>
<evidence type="ECO:0008006" key="3">
    <source>
        <dbReference type="Google" id="ProtNLM"/>
    </source>
</evidence>
<evidence type="ECO:0000313" key="1">
    <source>
        <dbReference type="EMBL" id="PWL38315.1"/>
    </source>
</evidence>
<comment type="caution">
    <text evidence="1">The sequence shown here is derived from an EMBL/GenBank/DDBJ whole genome shotgun (WGS) entry which is preliminary data.</text>
</comment>
<proteinExistence type="predicted"/>
<protein>
    <recommendedName>
        <fullName evidence="3">Class I SAM-dependent methyltransferase</fullName>
    </recommendedName>
</protein>
<gene>
    <name evidence="1" type="ORF">DKG77_08540</name>
</gene>
<evidence type="ECO:0000313" key="2">
    <source>
        <dbReference type="Proteomes" id="UP000245762"/>
    </source>
</evidence>
<dbReference type="AlphaFoldDB" id="A0A316KZR0"/>
<dbReference type="RefSeq" id="WP_109662167.1">
    <property type="nucleotide sequence ID" value="NZ_QGEG01000002.1"/>
</dbReference>
<dbReference type="OrthoDB" id="5464618at2"/>